<dbReference type="Pfam" id="PF02545">
    <property type="entry name" value="Maf"/>
    <property type="match status" value="1"/>
</dbReference>
<feature type="site" description="Important for substrate specificity" evidence="4">
    <location>
        <position position="19"/>
    </location>
</feature>
<feature type="site" description="Important for substrate specificity" evidence="4">
    <location>
        <position position="78"/>
    </location>
</feature>
<dbReference type="EMBL" id="LT629774">
    <property type="protein sequence ID" value="SDR88561.1"/>
    <property type="molecule type" value="Genomic_DNA"/>
</dbReference>
<keyword evidence="3 4" id="KW-0546">Nucleotide metabolism</keyword>
<dbReference type="SUPFAM" id="SSF52972">
    <property type="entry name" value="ITPase-like"/>
    <property type="match status" value="1"/>
</dbReference>
<comment type="function">
    <text evidence="4">Nucleoside triphosphate pyrophosphatase that hydrolyzes dTTP and UTP. May have a dual role in cell division arrest and in preventing the incorporation of modified nucleotides into cellular nucleic acids.</text>
</comment>
<dbReference type="GO" id="GO:0036221">
    <property type="term" value="F:UTP diphosphatase activity"/>
    <property type="evidence" value="ECO:0007669"/>
    <property type="project" value="RHEA"/>
</dbReference>
<evidence type="ECO:0000256" key="4">
    <source>
        <dbReference type="HAMAP-Rule" id="MF_00528"/>
    </source>
</evidence>
<feature type="active site" description="Proton acceptor" evidence="4">
    <location>
        <position position="77"/>
    </location>
</feature>
<dbReference type="Proteomes" id="UP000198963">
    <property type="component" value="Chromosome I"/>
</dbReference>
<evidence type="ECO:0000256" key="1">
    <source>
        <dbReference type="ARBA" id="ARBA00001968"/>
    </source>
</evidence>
<evidence type="ECO:0000256" key="3">
    <source>
        <dbReference type="ARBA" id="ARBA00023080"/>
    </source>
</evidence>
<reference evidence="5 6" key="1">
    <citation type="submission" date="2016-10" db="EMBL/GenBank/DDBJ databases">
        <authorList>
            <person name="Varghese N."/>
            <person name="Submissions S."/>
        </authorList>
    </citation>
    <scope>NUCLEOTIDE SEQUENCE [LARGE SCALE GENOMIC DNA]</scope>
    <source>
        <strain evidence="5 6">RHA_55</strain>
    </source>
</reference>
<dbReference type="STRING" id="1249933.SAMN04489797_0382"/>
<evidence type="ECO:0000313" key="5">
    <source>
        <dbReference type="EMBL" id="SDR88561.1"/>
    </source>
</evidence>
<comment type="cofactor">
    <cofactor evidence="1 4">
        <name>a divalent metal cation</name>
        <dbReference type="ChEBI" id="CHEBI:60240"/>
    </cofactor>
</comment>
<protein>
    <recommendedName>
        <fullName evidence="4">dTTP/UTP pyrophosphatase</fullName>
        <shortName evidence="4">dTTPase/UTPase</shortName>
        <ecNumber evidence="4">3.6.1.9</ecNumber>
    </recommendedName>
    <alternativeName>
        <fullName evidence="4">Nucleoside triphosphate pyrophosphatase</fullName>
    </alternativeName>
    <alternativeName>
        <fullName evidence="4">Nucleotide pyrophosphatase</fullName>
        <shortName evidence="4">Nucleotide PPase</shortName>
    </alternativeName>
</protein>
<dbReference type="PANTHER" id="PTHR43213:SF5">
    <property type="entry name" value="BIFUNCTIONAL DTTP_UTP PYROPHOSPHATASE_METHYLTRANSFERASE PROTEIN-RELATED"/>
    <property type="match status" value="1"/>
</dbReference>
<comment type="catalytic activity">
    <reaction evidence="4">
        <text>dTTP + H2O = dTMP + diphosphate + H(+)</text>
        <dbReference type="Rhea" id="RHEA:28534"/>
        <dbReference type="ChEBI" id="CHEBI:15377"/>
        <dbReference type="ChEBI" id="CHEBI:15378"/>
        <dbReference type="ChEBI" id="CHEBI:33019"/>
        <dbReference type="ChEBI" id="CHEBI:37568"/>
        <dbReference type="ChEBI" id="CHEBI:63528"/>
        <dbReference type="EC" id="3.6.1.9"/>
    </reaction>
</comment>
<proteinExistence type="inferred from homology"/>
<dbReference type="RefSeq" id="WP_092443711.1">
    <property type="nucleotide sequence ID" value="NZ_LT629774.1"/>
</dbReference>
<dbReference type="AlphaFoldDB" id="A0A1H1MP38"/>
<dbReference type="PANTHER" id="PTHR43213">
    <property type="entry name" value="BIFUNCTIONAL DTTP/UTP PYROPHOSPHATASE/METHYLTRANSFERASE PROTEIN-RELATED"/>
    <property type="match status" value="1"/>
</dbReference>
<keyword evidence="2 4" id="KW-0378">Hydrolase</keyword>
<comment type="caution">
    <text evidence="4">Lacks conserved residue(s) required for the propagation of feature annotation.</text>
</comment>
<dbReference type="CDD" id="cd00555">
    <property type="entry name" value="Maf"/>
    <property type="match status" value="1"/>
</dbReference>
<gene>
    <name evidence="5" type="ORF">SAMN04489797_0382</name>
</gene>
<sequence length="197" mass="22195">MLNDKIKDFNIILASASPRRQAFLKAMDLNFEIKLKPIEEIYPENLKKEEITDFLSKLKSEPFLETLQTNDILITSDTIVWLEGKALGKPKDEAEAFLMIKSLSNKTHQVVTSICFTHKSMQDVVNTITKVTFKALTDAEINHYISTYQPLDKAGAYGIQEWIGAIGITSIEGSYNNVVGLPTHLLYKTLNSIADRN</sequence>
<dbReference type="EC" id="3.6.1.9" evidence="4"/>
<name>A0A1H1MP38_9FLAO</name>
<dbReference type="GO" id="GO:0005737">
    <property type="term" value="C:cytoplasm"/>
    <property type="evidence" value="ECO:0007669"/>
    <property type="project" value="UniProtKB-SubCell"/>
</dbReference>
<dbReference type="NCBIfam" id="TIGR00172">
    <property type="entry name" value="maf"/>
    <property type="match status" value="1"/>
</dbReference>
<dbReference type="HAMAP" id="MF_00528">
    <property type="entry name" value="Maf"/>
    <property type="match status" value="1"/>
</dbReference>
<dbReference type="InterPro" id="IPR003697">
    <property type="entry name" value="Maf-like"/>
</dbReference>
<accession>A0A1H1MP38</accession>
<dbReference type="GO" id="GO:0036218">
    <property type="term" value="F:dTTP diphosphatase activity"/>
    <property type="evidence" value="ECO:0007669"/>
    <property type="project" value="RHEA"/>
</dbReference>
<evidence type="ECO:0000313" key="6">
    <source>
        <dbReference type="Proteomes" id="UP000198963"/>
    </source>
</evidence>
<comment type="similarity">
    <text evidence="4">Belongs to the Maf family. YhdE subfamily.</text>
</comment>
<dbReference type="PIRSF" id="PIRSF006305">
    <property type="entry name" value="Maf"/>
    <property type="match status" value="1"/>
</dbReference>
<dbReference type="InterPro" id="IPR029001">
    <property type="entry name" value="ITPase-like_fam"/>
</dbReference>
<comment type="subcellular location">
    <subcellularLocation>
        <location evidence="4">Cytoplasm</location>
    </subcellularLocation>
</comment>
<dbReference type="Gene3D" id="3.90.950.10">
    <property type="match status" value="1"/>
</dbReference>
<organism evidence="5 6">
    <name type="scientific">Winogradskyella sediminis</name>
    <dbReference type="NCBI Taxonomy" id="1382466"/>
    <lineage>
        <taxon>Bacteria</taxon>
        <taxon>Pseudomonadati</taxon>
        <taxon>Bacteroidota</taxon>
        <taxon>Flavobacteriia</taxon>
        <taxon>Flavobacteriales</taxon>
        <taxon>Flavobacteriaceae</taxon>
        <taxon>Winogradskyella</taxon>
    </lineage>
</organism>
<evidence type="ECO:0000256" key="2">
    <source>
        <dbReference type="ARBA" id="ARBA00022801"/>
    </source>
</evidence>
<dbReference type="GO" id="GO:0009117">
    <property type="term" value="P:nucleotide metabolic process"/>
    <property type="evidence" value="ECO:0007669"/>
    <property type="project" value="UniProtKB-KW"/>
</dbReference>
<keyword evidence="6" id="KW-1185">Reference proteome</keyword>
<feature type="site" description="Important for substrate specificity" evidence="4">
    <location>
        <position position="160"/>
    </location>
</feature>
<comment type="catalytic activity">
    <reaction evidence="4">
        <text>UTP + H2O = UMP + diphosphate + H(+)</text>
        <dbReference type="Rhea" id="RHEA:29395"/>
        <dbReference type="ChEBI" id="CHEBI:15377"/>
        <dbReference type="ChEBI" id="CHEBI:15378"/>
        <dbReference type="ChEBI" id="CHEBI:33019"/>
        <dbReference type="ChEBI" id="CHEBI:46398"/>
        <dbReference type="ChEBI" id="CHEBI:57865"/>
        <dbReference type="EC" id="3.6.1.9"/>
    </reaction>
</comment>
<keyword evidence="4" id="KW-0963">Cytoplasm</keyword>